<feature type="region of interest" description="Disordered" evidence="1">
    <location>
        <begin position="78"/>
        <end position="101"/>
    </location>
</feature>
<reference evidence="2 3" key="1">
    <citation type="submission" date="2021-02" db="EMBL/GenBank/DDBJ databases">
        <title>Draft genome of the type strains Burkholderia anthina DSM16086.</title>
        <authorList>
            <person name="Hertel R."/>
            <person name="Meissner J."/>
            <person name="Poehlein A."/>
            <person name="Daniel R."/>
            <person name="Commichau F.M."/>
        </authorList>
    </citation>
    <scope>NUCLEOTIDE SEQUENCE [LARGE SCALE GENOMIC DNA]</scope>
    <source>
        <strain evidence="2 3">DSM 16086</strain>
    </source>
</reference>
<evidence type="ECO:0000313" key="3">
    <source>
        <dbReference type="Proteomes" id="UP000755577"/>
    </source>
</evidence>
<dbReference type="EMBL" id="JAFCIQ010000002">
    <property type="protein sequence ID" value="MBM2765695.1"/>
    <property type="molecule type" value="Genomic_DNA"/>
</dbReference>
<dbReference type="RefSeq" id="WP_174925310.1">
    <property type="nucleotide sequence ID" value="NZ_CABVLY010000002.1"/>
</dbReference>
<name>A0ABS2AY74_9BURK</name>
<evidence type="ECO:0000256" key="1">
    <source>
        <dbReference type="SAM" id="MobiDB-lite"/>
    </source>
</evidence>
<dbReference type="Proteomes" id="UP000755577">
    <property type="component" value="Unassembled WGS sequence"/>
</dbReference>
<accession>A0ABS2AY74</accession>
<gene>
    <name evidence="2" type="ORF">JQK92_04570</name>
</gene>
<protein>
    <submittedName>
        <fullName evidence="2">Uncharacterized protein</fullName>
    </submittedName>
</protein>
<feature type="compositionally biased region" description="Basic residues" evidence="1">
    <location>
        <begin position="85"/>
        <end position="101"/>
    </location>
</feature>
<proteinExistence type="predicted"/>
<keyword evidence="3" id="KW-1185">Reference proteome</keyword>
<evidence type="ECO:0000313" key="2">
    <source>
        <dbReference type="EMBL" id="MBM2765695.1"/>
    </source>
</evidence>
<comment type="caution">
    <text evidence="2">The sequence shown here is derived from an EMBL/GenBank/DDBJ whole genome shotgun (WGS) entry which is preliminary data.</text>
</comment>
<sequence length="101" mass="11646">MVSTFGNCAMRRVNARAVMIVGSPSAPRRARMSMRECNVIAGLFTAIRRDIRSNCSEFAKWNPLIAWHCRSIRRPESRCNGTKQTVRRPFGRSHRQSTHER</sequence>
<organism evidence="2 3">
    <name type="scientific">Burkholderia anthina</name>
    <dbReference type="NCBI Taxonomy" id="179879"/>
    <lineage>
        <taxon>Bacteria</taxon>
        <taxon>Pseudomonadati</taxon>
        <taxon>Pseudomonadota</taxon>
        <taxon>Betaproteobacteria</taxon>
        <taxon>Burkholderiales</taxon>
        <taxon>Burkholderiaceae</taxon>
        <taxon>Burkholderia</taxon>
        <taxon>Burkholderia cepacia complex</taxon>
    </lineage>
</organism>
<dbReference type="GeneID" id="56498984"/>